<evidence type="ECO:0000256" key="1">
    <source>
        <dbReference type="ARBA" id="ARBA00004651"/>
    </source>
</evidence>
<feature type="transmembrane region" description="Helical" evidence="7">
    <location>
        <begin position="406"/>
        <end position="424"/>
    </location>
</feature>
<evidence type="ECO:0000256" key="6">
    <source>
        <dbReference type="SAM" id="MobiDB-lite"/>
    </source>
</evidence>
<protein>
    <submittedName>
        <fullName evidence="8">MFS transporter</fullName>
    </submittedName>
</protein>
<evidence type="ECO:0000256" key="2">
    <source>
        <dbReference type="ARBA" id="ARBA00022475"/>
    </source>
</evidence>
<dbReference type="Proteomes" id="UP001500064">
    <property type="component" value="Unassembled WGS sequence"/>
</dbReference>
<feature type="transmembrane region" description="Helical" evidence="7">
    <location>
        <begin position="315"/>
        <end position="334"/>
    </location>
</feature>
<proteinExistence type="predicted"/>
<evidence type="ECO:0000256" key="5">
    <source>
        <dbReference type="ARBA" id="ARBA00023136"/>
    </source>
</evidence>
<feature type="region of interest" description="Disordered" evidence="6">
    <location>
        <begin position="170"/>
        <end position="196"/>
    </location>
</feature>
<keyword evidence="5 7" id="KW-0472">Membrane</keyword>
<comment type="caution">
    <text evidence="8">The sequence shown here is derived from an EMBL/GenBank/DDBJ whole genome shotgun (WGS) entry which is preliminary data.</text>
</comment>
<dbReference type="Pfam" id="PF07690">
    <property type="entry name" value="MFS_1"/>
    <property type="match status" value="1"/>
</dbReference>
<dbReference type="PANTHER" id="PTHR23513">
    <property type="entry name" value="INTEGRAL MEMBRANE EFFLUX PROTEIN-RELATED"/>
    <property type="match status" value="1"/>
</dbReference>
<name>A0ABN2H5R3_9ACTN</name>
<feature type="transmembrane region" description="Helical" evidence="7">
    <location>
        <begin position="51"/>
        <end position="70"/>
    </location>
</feature>
<accession>A0ABN2H5R3</accession>
<evidence type="ECO:0000256" key="3">
    <source>
        <dbReference type="ARBA" id="ARBA00022692"/>
    </source>
</evidence>
<keyword evidence="3 7" id="KW-0812">Transmembrane</keyword>
<evidence type="ECO:0000313" key="9">
    <source>
        <dbReference type="Proteomes" id="UP001500064"/>
    </source>
</evidence>
<dbReference type="InterPro" id="IPR011701">
    <property type="entry name" value="MFS"/>
</dbReference>
<evidence type="ECO:0000256" key="7">
    <source>
        <dbReference type="SAM" id="Phobius"/>
    </source>
</evidence>
<evidence type="ECO:0000256" key="4">
    <source>
        <dbReference type="ARBA" id="ARBA00022989"/>
    </source>
</evidence>
<evidence type="ECO:0000313" key="8">
    <source>
        <dbReference type="EMBL" id="GAA1682407.1"/>
    </source>
</evidence>
<comment type="subcellular location">
    <subcellularLocation>
        <location evidence="1">Cell membrane</location>
        <topology evidence="1">Multi-pass membrane protein</topology>
    </subcellularLocation>
</comment>
<feature type="transmembrane region" description="Helical" evidence="7">
    <location>
        <begin position="20"/>
        <end position="42"/>
    </location>
</feature>
<sequence>MSGPALLVMGLAVTGSPVPASLLLAGLTVSGAAGGPLLGVLLDRSARPGRLLASCLLGYAAGLLLILALLGRVPDAVVVGPAVVTGLLGPALTGGWTAQLPLVAGQGRLGRATALDSMSYNVAGLAGPALVGAVAAAGGGGAAVLVSAALLIAALPAAYGLPTRSGPVLPEGTDHGARVGTGSEVRSGTGRSESPARAVRAKAGVVRAEVRAGVAAIVRNAALRRATIGSMVSCCGLAMLVVSVPVLGERLTGESGHGALLLAVTAAAGLGANAVLAALTRPRKPARAEASQPWDVAEQAGDVARPSENGPGARFWDVVQAAGTAVLGAGMVVLAVSGTFWVAVVGAVVAGLGEGPQLTALFAVRHREAPARLRSQVFTTAASVKITSFALGSALAGPLAAYDVGFALLAGAALQATAAAVLLPRGRSSPGDVRLG</sequence>
<dbReference type="Gene3D" id="1.20.1250.20">
    <property type="entry name" value="MFS general substrate transporter like domains"/>
    <property type="match status" value="1"/>
</dbReference>
<reference evidence="8 9" key="1">
    <citation type="journal article" date="2019" name="Int. J. Syst. Evol. Microbiol.">
        <title>The Global Catalogue of Microorganisms (GCM) 10K type strain sequencing project: providing services to taxonomists for standard genome sequencing and annotation.</title>
        <authorList>
            <consortium name="The Broad Institute Genomics Platform"/>
            <consortium name="The Broad Institute Genome Sequencing Center for Infectious Disease"/>
            <person name="Wu L."/>
            <person name="Ma J."/>
        </authorList>
    </citation>
    <scope>NUCLEOTIDE SEQUENCE [LARGE SCALE GENOMIC DNA]</scope>
    <source>
        <strain evidence="8 9">JCM 13929</strain>
    </source>
</reference>
<feature type="transmembrane region" description="Helical" evidence="7">
    <location>
        <begin position="228"/>
        <end position="247"/>
    </location>
</feature>
<dbReference type="InterPro" id="IPR036259">
    <property type="entry name" value="MFS_trans_sf"/>
</dbReference>
<gene>
    <name evidence="8" type="ORF">GCM10009733_093750</name>
</gene>
<organism evidence="8 9">
    <name type="scientific">Nonomuraea maheshkhaliensis</name>
    <dbReference type="NCBI Taxonomy" id="419590"/>
    <lineage>
        <taxon>Bacteria</taxon>
        <taxon>Bacillati</taxon>
        <taxon>Actinomycetota</taxon>
        <taxon>Actinomycetes</taxon>
        <taxon>Streptosporangiales</taxon>
        <taxon>Streptosporangiaceae</taxon>
        <taxon>Nonomuraea</taxon>
    </lineage>
</organism>
<dbReference type="EMBL" id="BAAAMU010000129">
    <property type="protein sequence ID" value="GAA1682407.1"/>
    <property type="molecule type" value="Genomic_DNA"/>
</dbReference>
<dbReference type="SUPFAM" id="SSF103473">
    <property type="entry name" value="MFS general substrate transporter"/>
    <property type="match status" value="1"/>
</dbReference>
<feature type="transmembrane region" description="Helical" evidence="7">
    <location>
        <begin position="142"/>
        <end position="161"/>
    </location>
</feature>
<keyword evidence="9" id="KW-1185">Reference proteome</keyword>
<feature type="transmembrane region" description="Helical" evidence="7">
    <location>
        <begin position="259"/>
        <end position="279"/>
    </location>
</feature>
<keyword evidence="2" id="KW-1003">Cell membrane</keyword>
<dbReference type="PANTHER" id="PTHR23513:SF11">
    <property type="entry name" value="STAPHYLOFERRIN A TRANSPORTER"/>
    <property type="match status" value="1"/>
</dbReference>
<keyword evidence="4 7" id="KW-1133">Transmembrane helix</keyword>